<dbReference type="InterPro" id="IPR043502">
    <property type="entry name" value="DNA/RNA_pol_sf"/>
</dbReference>
<dbReference type="GO" id="GO:0000781">
    <property type="term" value="C:chromosome, telomeric region"/>
    <property type="evidence" value="ECO:0007669"/>
    <property type="project" value="UniProtKB-SubCell"/>
</dbReference>
<dbReference type="PRINTS" id="PR01365">
    <property type="entry name" value="TELOMERASERT"/>
</dbReference>
<evidence type="ECO:0000256" key="5">
    <source>
        <dbReference type="ARBA" id="ARBA00022454"/>
    </source>
</evidence>
<comment type="subcellular location">
    <subcellularLocation>
        <location evidence="1">Mitochondrion</location>
    </subcellularLocation>
    <subcellularLocation>
        <location evidence="15">Nucleus</location>
    </subcellularLocation>
    <subcellularLocation>
        <location evidence="15">Chromosome</location>
        <location evidence="15">Telomere</location>
    </subcellularLocation>
</comment>
<dbReference type="CDD" id="cd01648">
    <property type="entry name" value="TERT"/>
    <property type="match status" value="1"/>
</dbReference>
<feature type="domain" description="Reverse transcriptase" evidence="16">
    <location>
        <begin position="622"/>
        <end position="951"/>
    </location>
</feature>
<keyword evidence="9 15" id="KW-0460">Magnesium</keyword>
<dbReference type="GO" id="GO:0070034">
    <property type="term" value="F:telomerase RNA binding"/>
    <property type="evidence" value="ECO:0007669"/>
    <property type="project" value="TreeGrafter"/>
</dbReference>
<evidence type="ECO:0000256" key="10">
    <source>
        <dbReference type="ARBA" id="ARBA00022895"/>
    </source>
</evidence>
<sequence length="1048" mass="118682">MNRGLKRKRDVDASHVEQANSLESPVGRQVLHDCYANVWTLRDYLLCRLPSSSRLRRKKIACLGRHVDQDLAHLLQTTLVCFAEPASETNPTVFKQFLAFSQGTDNASTCSWNLASSPTEAQSEIVDFVIWLLFKRATSQTPLPKHMLCHGFRRRFRQGDSSNTAIPGLYSLYANPYAEALKQPPWPQLLALLGQSGHKTMVDLLLDCSLFVTLEAGISNYIQIAGCPLSALDAAFSNTQADSTKPVRKGSEITLLRHRVFYGKPTLSARGHLQPGFKHIHVLNRCPYIRPYIQSSQDHASSDKSAQNEANTTHVLMYIFPRQFGLHNVFTSTVNCPQTSQRLQDYTLRDMSDLKLAKHRGPDAQLVKVPKRLRGAARQLVRRLQILHGRCSYSELLHHYCPTYLDRHEGCATEIDASFVPASYVSASNAGTNPVSNVSGSALKRPRKMHHRTWQSMALPPMAESLVELACPHSHVSAFCQGALARILPDEMWGDSDTRHHNKKTFLHNVDRFIKLRRFESMTLHQISQGLKMSEIAWLKQPGARDRPCQSETNKRLEIFLEFLYYVFDSLLMPLIKNNFYVTESNTHRNQVFYFRHDIWRLIAEPKMADLKRDMLEEVNAAQTCDLLASRQLGFSQMRLVPKGHKMRPIMNLQKRVANKASSKFLSPSINSTLRPLHAVLKYEKEINPSRLGSALPSIDRIRPLLADFKASLGATNHDLYFVKMDVRAAFDTIPQQAVVSLMGDILSRNRYEIRKHAEIKPGQQLPHGSHKTRALRRWHTSAHDAEDGESLANQLKQGIWANKTNTIFVENAFQKTYEATALLSLLAEHVQANLVKVGKKLYRQKTGIPQGSILSSLLCDYIYAELEQRQLAFLDSADCLLMRTVDDFVLITSAKSKALEFVKKMHRGIPQYGVEINQEKTLVNFEMTINGSRIASISDDAMFPYCGVLIDCKTLELAKDQSRNKGIALENTLTVDLCRYPGQNFQRKVLGAFIIQSGPMFFDTHFNSTKRVLASLREAMVLTCRKMCAYLRCLPKPQRPGSSIIIR</sequence>
<evidence type="ECO:0000256" key="15">
    <source>
        <dbReference type="RuleBase" id="RU365061"/>
    </source>
</evidence>
<dbReference type="InterPro" id="IPR021891">
    <property type="entry name" value="Telomerase_RBD"/>
</dbReference>
<dbReference type="Pfam" id="PF00078">
    <property type="entry name" value="RVT_1"/>
    <property type="match status" value="1"/>
</dbReference>
<dbReference type="InterPro" id="IPR000477">
    <property type="entry name" value="RT_dom"/>
</dbReference>
<dbReference type="SMART" id="SM00975">
    <property type="entry name" value="Telomerase_RBD"/>
    <property type="match status" value="1"/>
</dbReference>
<dbReference type="GO" id="GO:0003720">
    <property type="term" value="F:telomerase activity"/>
    <property type="evidence" value="ECO:0007669"/>
    <property type="project" value="InterPro"/>
</dbReference>
<evidence type="ECO:0000256" key="14">
    <source>
        <dbReference type="ARBA" id="ARBA00048173"/>
    </source>
</evidence>
<comment type="catalytic activity">
    <reaction evidence="14 15">
        <text>DNA(n) + a 2'-deoxyribonucleoside 5'-triphosphate = DNA(n+1) + diphosphate</text>
        <dbReference type="Rhea" id="RHEA:22508"/>
        <dbReference type="Rhea" id="RHEA-COMP:17339"/>
        <dbReference type="Rhea" id="RHEA-COMP:17340"/>
        <dbReference type="ChEBI" id="CHEBI:33019"/>
        <dbReference type="ChEBI" id="CHEBI:61560"/>
        <dbReference type="ChEBI" id="CHEBI:173112"/>
        <dbReference type="EC" id="2.7.7.49"/>
    </reaction>
</comment>
<evidence type="ECO:0000256" key="11">
    <source>
        <dbReference type="ARBA" id="ARBA00022918"/>
    </source>
</evidence>
<keyword evidence="6 15" id="KW-0808">Transferase</keyword>
<dbReference type="GO" id="GO:0005739">
    <property type="term" value="C:mitochondrion"/>
    <property type="evidence" value="ECO:0007669"/>
    <property type="project" value="UniProtKB-SubCell"/>
</dbReference>
<evidence type="ECO:0000256" key="12">
    <source>
        <dbReference type="ARBA" id="ARBA00023128"/>
    </source>
</evidence>
<protein>
    <recommendedName>
        <fullName evidence="4 15">Telomerase reverse transcriptase</fullName>
        <ecNumber evidence="3 15">2.7.7.49</ecNumber>
    </recommendedName>
    <alternativeName>
        <fullName evidence="15">Telomerase catalytic subunit</fullName>
    </alternativeName>
</protein>
<evidence type="ECO:0000256" key="1">
    <source>
        <dbReference type="ARBA" id="ARBA00004173"/>
    </source>
</evidence>
<keyword evidence="13 15" id="KW-0539">Nucleus</keyword>
<dbReference type="Gene3D" id="1.10.132.70">
    <property type="match status" value="1"/>
</dbReference>
<dbReference type="OrthoDB" id="289721at2759"/>
<evidence type="ECO:0000256" key="9">
    <source>
        <dbReference type="ARBA" id="ARBA00022842"/>
    </source>
</evidence>
<dbReference type="EC" id="2.7.7.49" evidence="3 15"/>
<accession>A0A2C5XD13</accession>
<evidence type="ECO:0000256" key="2">
    <source>
        <dbReference type="ARBA" id="ARBA00008001"/>
    </source>
</evidence>
<comment type="function">
    <text evidence="15">Telomerase is a ribonucleoprotein enzyme essential for the replication of chromosome termini in most eukaryotes. It elongates telomeres. It is a reverse transcriptase that adds simple sequence repeats to chromosome ends by copying a template sequence within the RNA component of the enzyme.</text>
</comment>
<dbReference type="InterPro" id="IPR003545">
    <property type="entry name" value="Telomerase_RT"/>
</dbReference>
<dbReference type="AlphaFoldDB" id="A0A2C5XD13"/>
<dbReference type="GO" id="GO:0007004">
    <property type="term" value="P:telomere maintenance via telomerase"/>
    <property type="evidence" value="ECO:0007669"/>
    <property type="project" value="TreeGrafter"/>
</dbReference>
<dbReference type="GO" id="GO:0000333">
    <property type="term" value="C:telomerase catalytic core complex"/>
    <property type="evidence" value="ECO:0007669"/>
    <property type="project" value="TreeGrafter"/>
</dbReference>
<dbReference type="GO" id="GO:0046872">
    <property type="term" value="F:metal ion binding"/>
    <property type="evidence" value="ECO:0007669"/>
    <property type="project" value="UniProtKB-KW"/>
</dbReference>
<gene>
    <name evidence="17" type="ORF">CDD82_1005</name>
</gene>
<dbReference type="SUPFAM" id="SSF56672">
    <property type="entry name" value="DNA/RNA polymerases"/>
    <property type="match status" value="1"/>
</dbReference>
<evidence type="ECO:0000256" key="3">
    <source>
        <dbReference type="ARBA" id="ARBA00012493"/>
    </source>
</evidence>
<evidence type="ECO:0000313" key="18">
    <source>
        <dbReference type="Proteomes" id="UP000224854"/>
    </source>
</evidence>
<evidence type="ECO:0000256" key="13">
    <source>
        <dbReference type="ARBA" id="ARBA00023242"/>
    </source>
</evidence>
<dbReference type="EMBL" id="NJEU01001271">
    <property type="protein sequence ID" value="PHH67919.1"/>
    <property type="molecule type" value="Genomic_DNA"/>
</dbReference>
<dbReference type="GO" id="GO:0042162">
    <property type="term" value="F:telomeric DNA binding"/>
    <property type="evidence" value="ECO:0007669"/>
    <property type="project" value="TreeGrafter"/>
</dbReference>
<dbReference type="Proteomes" id="UP000224854">
    <property type="component" value="Unassembled WGS sequence"/>
</dbReference>
<reference evidence="17 18" key="1">
    <citation type="submission" date="2017-06" db="EMBL/GenBank/DDBJ databases">
        <title>Ant-infecting Ophiocordyceps genomes reveal a high diversity of potential behavioral manipulation genes and a possible major role for enterotoxins.</title>
        <authorList>
            <person name="De Bekker C."/>
            <person name="Evans H.C."/>
            <person name="Brachmann A."/>
            <person name="Hughes D.P."/>
        </authorList>
    </citation>
    <scope>NUCLEOTIDE SEQUENCE [LARGE SCALE GENOMIC DNA]</scope>
    <source>
        <strain evidence="17 18">1348a</strain>
    </source>
</reference>
<evidence type="ECO:0000256" key="6">
    <source>
        <dbReference type="ARBA" id="ARBA00022679"/>
    </source>
</evidence>
<evidence type="ECO:0000256" key="8">
    <source>
        <dbReference type="ARBA" id="ARBA00022723"/>
    </source>
</evidence>
<keyword evidence="11 15" id="KW-0695">RNA-directed DNA polymerase</keyword>
<keyword evidence="8 15" id="KW-0479">Metal-binding</keyword>
<evidence type="ECO:0000313" key="17">
    <source>
        <dbReference type="EMBL" id="PHH67919.1"/>
    </source>
</evidence>
<dbReference type="PANTHER" id="PTHR12066">
    <property type="entry name" value="TELOMERASE REVERSE TRANSCRIPTASE"/>
    <property type="match status" value="1"/>
</dbReference>
<dbReference type="Gene3D" id="3.30.70.2630">
    <property type="match status" value="1"/>
</dbReference>
<keyword evidence="18" id="KW-1185">Reference proteome</keyword>
<keyword evidence="10 15" id="KW-0779">Telomere</keyword>
<keyword evidence="12" id="KW-0496">Mitochondrion</keyword>
<evidence type="ECO:0000256" key="4">
    <source>
        <dbReference type="ARBA" id="ARBA00016182"/>
    </source>
</evidence>
<proteinExistence type="inferred from homology"/>
<organism evidence="17 18">
    <name type="scientific">Ophiocordyceps australis</name>
    <dbReference type="NCBI Taxonomy" id="1399860"/>
    <lineage>
        <taxon>Eukaryota</taxon>
        <taxon>Fungi</taxon>
        <taxon>Dikarya</taxon>
        <taxon>Ascomycota</taxon>
        <taxon>Pezizomycotina</taxon>
        <taxon>Sordariomycetes</taxon>
        <taxon>Hypocreomycetidae</taxon>
        <taxon>Hypocreales</taxon>
        <taxon>Ophiocordycipitaceae</taxon>
        <taxon>Ophiocordyceps</taxon>
    </lineage>
</organism>
<dbReference type="PANTHER" id="PTHR12066:SF0">
    <property type="entry name" value="TELOMERASE REVERSE TRANSCRIPTASE"/>
    <property type="match status" value="1"/>
</dbReference>
<keyword evidence="5 15" id="KW-0158">Chromosome</keyword>
<dbReference type="Pfam" id="PF12009">
    <property type="entry name" value="Telomerase_RBD"/>
    <property type="match status" value="1"/>
</dbReference>
<comment type="similarity">
    <text evidence="2 15">Belongs to the reverse transcriptase family. Telomerase subfamily.</text>
</comment>
<evidence type="ECO:0000259" key="16">
    <source>
        <dbReference type="PROSITE" id="PS50878"/>
    </source>
</evidence>
<comment type="caution">
    <text evidence="17">The sequence shown here is derived from an EMBL/GenBank/DDBJ whole genome shotgun (WGS) entry which is preliminary data.</text>
</comment>
<evidence type="ECO:0000256" key="7">
    <source>
        <dbReference type="ARBA" id="ARBA00022695"/>
    </source>
</evidence>
<keyword evidence="7 15" id="KW-0548">Nucleotidyltransferase</keyword>
<name>A0A2C5XD13_9HYPO</name>
<dbReference type="PROSITE" id="PS50878">
    <property type="entry name" value="RT_POL"/>
    <property type="match status" value="1"/>
</dbReference>